<evidence type="ECO:0000256" key="1">
    <source>
        <dbReference type="ARBA" id="ARBA00002523"/>
    </source>
</evidence>
<dbReference type="GO" id="GO:0005886">
    <property type="term" value="C:plasma membrane"/>
    <property type="evidence" value="ECO:0007669"/>
    <property type="project" value="UniProtKB-SubCell"/>
</dbReference>
<evidence type="ECO:0000256" key="4">
    <source>
        <dbReference type="ARBA" id="ARBA00022622"/>
    </source>
</evidence>
<protein>
    <submittedName>
        <fullName evidence="11">Trypanosomal VSG domain containing protein, putative</fullName>
    </submittedName>
</protein>
<evidence type="ECO:0000256" key="9">
    <source>
        <dbReference type="SAM" id="SignalP"/>
    </source>
</evidence>
<dbReference type="AlphaFoldDB" id="A0A1G4I9N5"/>
<keyword evidence="3" id="KW-1003">Cell membrane</keyword>
<sequence>MNALGFFLVLLLHAADVQVHANIAKDDNAREFKVLCNLINLAQQPPKSKTSSDNIDDLTTSIVAINLTLADTNFTKLISKTKTQENFKSVDGAPKGGKELQKLEEHF</sequence>
<evidence type="ECO:0000313" key="11">
    <source>
        <dbReference type="EMBL" id="SCU68764.1"/>
    </source>
</evidence>
<keyword evidence="7" id="KW-0325">Glycoprotein</keyword>
<keyword evidence="8" id="KW-0449">Lipoprotein</keyword>
<reference evidence="11" key="1">
    <citation type="submission" date="2016-09" db="EMBL/GenBank/DDBJ databases">
        <authorList>
            <person name="Hebert L."/>
            <person name="Moumen B."/>
        </authorList>
    </citation>
    <scope>NUCLEOTIDE SEQUENCE [LARGE SCALE GENOMIC DNA]</scope>
    <source>
        <strain evidence="11">OVI</strain>
    </source>
</reference>
<evidence type="ECO:0000256" key="3">
    <source>
        <dbReference type="ARBA" id="ARBA00022475"/>
    </source>
</evidence>
<accession>A0A1G4I9N5</accession>
<gene>
    <name evidence="11" type="ORF">TEOVI_000537500</name>
</gene>
<keyword evidence="5 9" id="KW-0732">Signal</keyword>
<comment type="function">
    <text evidence="1">VSG forms a coat on the surface of the parasite. The trypanosome evades the immune response of the host by expressing a series of antigenically distinct VSGs from an estimated 1000 VSG genes.</text>
</comment>
<evidence type="ECO:0000256" key="5">
    <source>
        <dbReference type="ARBA" id="ARBA00022729"/>
    </source>
</evidence>
<dbReference type="InterPro" id="IPR025932">
    <property type="entry name" value="Trypano_VSG_B_N_dom"/>
</dbReference>
<evidence type="ECO:0000256" key="7">
    <source>
        <dbReference type="ARBA" id="ARBA00023180"/>
    </source>
</evidence>
<dbReference type="Proteomes" id="UP000195570">
    <property type="component" value="Unassembled WGS sequence"/>
</dbReference>
<dbReference type="Pfam" id="PF13206">
    <property type="entry name" value="VSG_B"/>
    <property type="match status" value="1"/>
</dbReference>
<dbReference type="RefSeq" id="XP_067079857.1">
    <property type="nucleotide sequence ID" value="XM_067223756.1"/>
</dbReference>
<dbReference type="GO" id="GO:0098552">
    <property type="term" value="C:side of membrane"/>
    <property type="evidence" value="ECO:0007669"/>
    <property type="project" value="UniProtKB-KW"/>
</dbReference>
<feature type="domain" description="Trypanosome variant surface glycoprotein B-type N-terminal" evidence="10">
    <location>
        <begin position="14"/>
        <end position="92"/>
    </location>
</feature>
<comment type="subcellular location">
    <subcellularLocation>
        <location evidence="2">Cell membrane</location>
        <topology evidence="2">Lipid-anchor</topology>
        <topology evidence="2">GPI-anchor</topology>
    </subcellularLocation>
</comment>
<evidence type="ECO:0000256" key="6">
    <source>
        <dbReference type="ARBA" id="ARBA00023136"/>
    </source>
</evidence>
<evidence type="ECO:0000259" key="10">
    <source>
        <dbReference type="Pfam" id="PF13206"/>
    </source>
</evidence>
<keyword evidence="4" id="KW-0336">GPI-anchor</keyword>
<feature type="chain" id="PRO_5009235292" evidence="9">
    <location>
        <begin position="22"/>
        <end position="107"/>
    </location>
</feature>
<dbReference type="VEuPathDB" id="TriTrypDB:TEOVI_000537500"/>
<proteinExistence type="predicted"/>
<feature type="signal peptide" evidence="9">
    <location>
        <begin position="1"/>
        <end position="21"/>
    </location>
</feature>
<dbReference type="GeneID" id="92379315"/>
<keyword evidence="12" id="KW-1185">Reference proteome</keyword>
<dbReference type="EMBL" id="CZPT02001059">
    <property type="protein sequence ID" value="SCU68764.1"/>
    <property type="molecule type" value="Genomic_DNA"/>
</dbReference>
<name>A0A1G4I9N5_TRYEQ</name>
<evidence type="ECO:0000256" key="8">
    <source>
        <dbReference type="ARBA" id="ARBA00023288"/>
    </source>
</evidence>
<evidence type="ECO:0000256" key="2">
    <source>
        <dbReference type="ARBA" id="ARBA00004609"/>
    </source>
</evidence>
<comment type="caution">
    <text evidence="11">The sequence shown here is derived from an EMBL/GenBank/DDBJ whole genome shotgun (WGS) entry which is preliminary data.</text>
</comment>
<evidence type="ECO:0000313" key="12">
    <source>
        <dbReference type="Proteomes" id="UP000195570"/>
    </source>
</evidence>
<organism evidence="11 12">
    <name type="scientific">Trypanosoma equiperdum</name>
    <dbReference type="NCBI Taxonomy" id="5694"/>
    <lineage>
        <taxon>Eukaryota</taxon>
        <taxon>Discoba</taxon>
        <taxon>Euglenozoa</taxon>
        <taxon>Kinetoplastea</taxon>
        <taxon>Metakinetoplastina</taxon>
        <taxon>Trypanosomatida</taxon>
        <taxon>Trypanosomatidae</taxon>
        <taxon>Trypanosoma</taxon>
    </lineage>
</organism>
<keyword evidence="6" id="KW-0472">Membrane</keyword>